<dbReference type="InterPro" id="IPR002401">
    <property type="entry name" value="Cyt_P450_E_grp-I"/>
</dbReference>
<dbReference type="InterPro" id="IPR036396">
    <property type="entry name" value="Cyt_P450_sf"/>
</dbReference>
<dbReference type="GO" id="GO:0004497">
    <property type="term" value="F:monooxygenase activity"/>
    <property type="evidence" value="ECO:0007669"/>
    <property type="project" value="InterPro"/>
</dbReference>
<dbReference type="Proteomes" id="UP001150941">
    <property type="component" value="Unassembled WGS sequence"/>
</dbReference>
<sequence length="486" mass="54027">MLEATHLLILGALLALGPPLGMMRHGMKYIPMVAKGCTDPIITLNFGFLKIYVVTSPDMMNAVQRQSKVFSFGPFLDFAAERLAGLTGKTLHAFRTVEAGGQGLVKTVMHASTPFLAGKSLDKLNRDMFSAIQPMIDELATKESVDLIEWVHYAMTLAGTRAAYGPMNPFEAQEVRDAFWEVDRNVSPLLMNFLPWLTARKAYTNRKIVLSAFIEYLNKKGQNQACDFILKRYQVLSEAGLSDPELAQNEASVPLALLSNTIPATFWVIYTIFSHPDLLQELREEVEQNAFKMVEGECVVDLKAIREDCPLLISTFHEIMRKGSNPASTRFVMSDFTLADKYHLKAGNVVILPSQVIGRHEKAWGPSADEFNPRRYLTPEPSDHPDDPKTVRRTGRFMAFGVSAPICPGRHFAASEILGLACMLMMRFDFTPEGGEWTPPEPHTGSVLAATGPVKGPFNIKVKERDGFEGKPWRVEIGEGKGLFPC</sequence>
<keyword evidence="1" id="KW-0349">Heme</keyword>
<feature type="binding site" description="axial binding residue" evidence="1">
    <location>
        <position position="407"/>
    </location>
    <ligand>
        <name>heme</name>
        <dbReference type="ChEBI" id="CHEBI:30413"/>
    </ligand>
    <ligandPart>
        <name>Fe</name>
        <dbReference type="ChEBI" id="CHEBI:18248"/>
    </ligandPart>
</feature>
<keyword evidence="1" id="KW-0408">Iron</keyword>
<dbReference type="PANTHER" id="PTHR47582">
    <property type="entry name" value="P450, PUTATIVE (EUROFUNG)-RELATED"/>
    <property type="match status" value="1"/>
</dbReference>
<reference evidence="4" key="2">
    <citation type="journal article" date="2023" name="IMA Fungus">
        <title>Comparative genomic study of the Penicillium genus elucidates a diverse pangenome and 15 lateral gene transfer events.</title>
        <authorList>
            <person name="Petersen C."/>
            <person name="Sorensen T."/>
            <person name="Nielsen M.R."/>
            <person name="Sondergaard T.E."/>
            <person name="Sorensen J.L."/>
            <person name="Fitzpatrick D.A."/>
            <person name="Frisvad J.C."/>
            <person name="Nielsen K.L."/>
        </authorList>
    </citation>
    <scope>NUCLEOTIDE SEQUENCE</scope>
    <source>
        <strain evidence="4">IBT 19713</strain>
    </source>
</reference>
<gene>
    <name evidence="4" type="ORF">N7468_003819</name>
</gene>
<dbReference type="GO" id="GO:0020037">
    <property type="term" value="F:heme binding"/>
    <property type="evidence" value="ECO:0007669"/>
    <property type="project" value="InterPro"/>
</dbReference>
<comment type="cofactor">
    <cofactor evidence="1">
        <name>heme</name>
        <dbReference type="ChEBI" id="CHEBI:30413"/>
    </cofactor>
</comment>
<dbReference type="InterPro" id="IPR053007">
    <property type="entry name" value="CYP450_monoxygenase_sec-met"/>
</dbReference>
<reference evidence="4" key="1">
    <citation type="submission" date="2022-11" db="EMBL/GenBank/DDBJ databases">
        <authorList>
            <person name="Petersen C."/>
        </authorList>
    </citation>
    <scope>NUCLEOTIDE SEQUENCE</scope>
    <source>
        <strain evidence="4">IBT 19713</strain>
    </source>
</reference>
<dbReference type="PRINTS" id="PR00463">
    <property type="entry name" value="EP450I"/>
</dbReference>
<dbReference type="GeneID" id="83200419"/>
<dbReference type="GO" id="GO:0016705">
    <property type="term" value="F:oxidoreductase activity, acting on paired donors, with incorporation or reduction of molecular oxygen"/>
    <property type="evidence" value="ECO:0007669"/>
    <property type="project" value="InterPro"/>
</dbReference>
<dbReference type="OrthoDB" id="3366823at2759"/>
<evidence type="ECO:0000256" key="1">
    <source>
        <dbReference type="PIRSR" id="PIRSR602401-1"/>
    </source>
</evidence>
<feature type="region of interest" description="Disordered" evidence="2">
    <location>
        <begin position="370"/>
        <end position="389"/>
    </location>
</feature>
<evidence type="ECO:0000256" key="3">
    <source>
        <dbReference type="SAM" id="SignalP"/>
    </source>
</evidence>
<dbReference type="AlphaFoldDB" id="A0A9W9TRZ0"/>
<evidence type="ECO:0000313" key="5">
    <source>
        <dbReference type="Proteomes" id="UP001150941"/>
    </source>
</evidence>
<dbReference type="PANTHER" id="PTHR47582:SF1">
    <property type="entry name" value="P450, PUTATIVE (EUROFUNG)-RELATED"/>
    <property type="match status" value="1"/>
</dbReference>
<dbReference type="GO" id="GO:0043386">
    <property type="term" value="P:mycotoxin biosynthetic process"/>
    <property type="evidence" value="ECO:0007669"/>
    <property type="project" value="UniProtKB-ARBA"/>
</dbReference>
<feature type="chain" id="PRO_5040997002" description="Cytochrome P450" evidence="3">
    <location>
        <begin position="24"/>
        <end position="486"/>
    </location>
</feature>
<keyword evidence="1" id="KW-0479">Metal-binding</keyword>
<evidence type="ECO:0008006" key="6">
    <source>
        <dbReference type="Google" id="ProtNLM"/>
    </source>
</evidence>
<dbReference type="CDD" id="cd11040">
    <property type="entry name" value="CYP7_CYP8-like"/>
    <property type="match status" value="1"/>
</dbReference>
<dbReference type="EMBL" id="JAPQKS010000003">
    <property type="protein sequence ID" value="KAJ5239200.1"/>
    <property type="molecule type" value="Genomic_DNA"/>
</dbReference>
<keyword evidence="3" id="KW-0732">Signal</keyword>
<comment type="caution">
    <text evidence="4">The sequence shown here is derived from an EMBL/GenBank/DDBJ whole genome shotgun (WGS) entry which is preliminary data.</text>
</comment>
<evidence type="ECO:0000256" key="2">
    <source>
        <dbReference type="SAM" id="MobiDB-lite"/>
    </source>
</evidence>
<proteinExistence type="predicted"/>
<name>A0A9W9TRZ0_9EURO</name>
<evidence type="ECO:0000313" key="4">
    <source>
        <dbReference type="EMBL" id="KAJ5239200.1"/>
    </source>
</evidence>
<protein>
    <recommendedName>
        <fullName evidence="6">Cytochrome P450</fullName>
    </recommendedName>
</protein>
<organism evidence="4 5">
    <name type="scientific">Penicillium chermesinum</name>
    <dbReference type="NCBI Taxonomy" id="63820"/>
    <lineage>
        <taxon>Eukaryota</taxon>
        <taxon>Fungi</taxon>
        <taxon>Dikarya</taxon>
        <taxon>Ascomycota</taxon>
        <taxon>Pezizomycotina</taxon>
        <taxon>Eurotiomycetes</taxon>
        <taxon>Eurotiomycetidae</taxon>
        <taxon>Eurotiales</taxon>
        <taxon>Aspergillaceae</taxon>
        <taxon>Penicillium</taxon>
    </lineage>
</organism>
<dbReference type="GO" id="GO:0005506">
    <property type="term" value="F:iron ion binding"/>
    <property type="evidence" value="ECO:0007669"/>
    <property type="project" value="InterPro"/>
</dbReference>
<dbReference type="Pfam" id="PF00067">
    <property type="entry name" value="p450"/>
    <property type="match status" value="1"/>
</dbReference>
<dbReference type="RefSeq" id="XP_058332119.1">
    <property type="nucleotide sequence ID" value="XM_058473116.1"/>
</dbReference>
<dbReference type="Gene3D" id="1.10.630.10">
    <property type="entry name" value="Cytochrome P450"/>
    <property type="match status" value="1"/>
</dbReference>
<dbReference type="SUPFAM" id="SSF48264">
    <property type="entry name" value="Cytochrome P450"/>
    <property type="match status" value="1"/>
</dbReference>
<feature type="signal peptide" evidence="3">
    <location>
        <begin position="1"/>
        <end position="23"/>
    </location>
</feature>
<keyword evidence="5" id="KW-1185">Reference proteome</keyword>
<accession>A0A9W9TRZ0</accession>
<dbReference type="InterPro" id="IPR001128">
    <property type="entry name" value="Cyt_P450"/>
</dbReference>